<dbReference type="GO" id="GO:0004497">
    <property type="term" value="F:monooxygenase activity"/>
    <property type="evidence" value="ECO:0007669"/>
    <property type="project" value="UniProtKB-KW"/>
</dbReference>
<dbReference type="GO" id="GO:0016705">
    <property type="term" value="F:oxidoreductase activity, acting on paired donors, with incorporation or reduction of molecular oxygen"/>
    <property type="evidence" value="ECO:0007669"/>
    <property type="project" value="InterPro"/>
</dbReference>
<evidence type="ECO:0000256" key="2">
    <source>
        <dbReference type="ARBA" id="ARBA00010617"/>
    </source>
</evidence>
<dbReference type="InterPro" id="IPR002401">
    <property type="entry name" value="Cyt_P450_E_grp-I"/>
</dbReference>
<feature type="binding site" description="axial binding residue" evidence="8">
    <location>
        <position position="355"/>
    </location>
    <ligand>
        <name>heme</name>
        <dbReference type="ChEBI" id="CHEBI:30413"/>
    </ligand>
    <ligandPart>
        <name>Fe</name>
        <dbReference type="ChEBI" id="CHEBI:18248"/>
    </ligandPart>
</feature>
<evidence type="ECO:0000313" key="10">
    <source>
        <dbReference type="Proteomes" id="UP001285441"/>
    </source>
</evidence>
<dbReference type="EMBL" id="JAULSW010000010">
    <property type="protein sequence ID" value="KAK3368604.1"/>
    <property type="molecule type" value="Genomic_DNA"/>
</dbReference>
<dbReference type="PRINTS" id="PR00385">
    <property type="entry name" value="P450"/>
</dbReference>
<dbReference type="GO" id="GO:0005506">
    <property type="term" value="F:iron ion binding"/>
    <property type="evidence" value="ECO:0007669"/>
    <property type="project" value="InterPro"/>
</dbReference>
<keyword evidence="4 8" id="KW-0479">Metal-binding</keyword>
<dbReference type="GO" id="GO:0020037">
    <property type="term" value="F:heme binding"/>
    <property type="evidence" value="ECO:0007669"/>
    <property type="project" value="InterPro"/>
</dbReference>
<reference evidence="9" key="1">
    <citation type="journal article" date="2023" name="Mol. Phylogenet. Evol.">
        <title>Genome-scale phylogeny and comparative genomics of the fungal order Sordariales.</title>
        <authorList>
            <person name="Hensen N."/>
            <person name="Bonometti L."/>
            <person name="Westerberg I."/>
            <person name="Brannstrom I.O."/>
            <person name="Guillou S."/>
            <person name="Cros-Aarteil S."/>
            <person name="Calhoun S."/>
            <person name="Haridas S."/>
            <person name="Kuo A."/>
            <person name="Mondo S."/>
            <person name="Pangilinan J."/>
            <person name="Riley R."/>
            <person name="LaButti K."/>
            <person name="Andreopoulos B."/>
            <person name="Lipzen A."/>
            <person name="Chen C."/>
            <person name="Yan M."/>
            <person name="Daum C."/>
            <person name="Ng V."/>
            <person name="Clum A."/>
            <person name="Steindorff A."/>
            <person name="Ohm R.A."/>
            <person name="Martin F."/>
            <person name="Silar P."/>
            <person name="Natvig D.O."/>
            <person name="Lalanne C."/>
            <person name="Gautier V."/>
            <person name="Ament-Velasquez S.L."/>
            <person name="Kruys A."/>
            <person name="Hutchinson M.I."/>
            <person name="Powell A.J."/>
            <person name="Barry K."/>
            <person name="Miller A.N."/>
            <person name="Grigoriev I.V."/>
            <person name="Debuchy R."/>
            <person name="Gladieux P."/>
            <person name="Hiltunen Thoren M."/>
            <person name="Johannesson H."/>
        </authorList>
    </citation>
    <scope>NUCLEOTIDE SEQUENCE</scope>
    <source>
        <strain evidence="9">CBS 232.78</strain>
    </source>
</reference>
<dbReference type="CDD" id="cd11065">
    <property type="entry name" value="CYP64-like"/>
    <property type="match status" value="1"/>
</dbReference>
<evidence type="ECO:0000256" key="1">
    <source>
        <dbReference type="ARBA" id="ARBA00001971"/>
    </source>
</evidence>
<dbReference type="InterPro" id="IPR050364">
    <property type="entry name" value="Cytochrome_P450_fung"/>
</dbReference>
<keyword evidence="5" id="KW-0560">Oxidoreductase</keyword>
<dbReference type="SUPFAM" id="SSF48264">
    <property type="entry name" value="Cytochrome P450"/>
    <property type="match status" value="1"/>
</dbReference>
<evidence type="ECO:0000256" key="7">
    <source>
        <dbReference type="ARBA" id="ARBA00023033"/>
    </source>
</evidence>
<dbReference type="PANTHER" id="PTHR46300">
    <property type="entry name" value="P450, PUTATIVE (EUROFUNG)-RELATED-RELATED"/>
    <property type="match status" value="1"/>
</dbReference>
<keyword evidence="7" id="KW-0503">Monooxygenase</keyword>
<evidence type="ECO:0000256" key="5">
    <source>
        <dbReference type="ARBA" id="ARBA00023002"/>
    </source>
</evidence>
<keyword evidence="6 8" id="KW-0408">Iron</keyword>
<dbReference type="Pfam" id="PF00067">
    <property type="entry name" value="p450"/>
    <property type="match status" value="1"/>
</dbReference>
<keyword evidence="3 8" id="KW-0349">Heme</keyword>
<evidence type="ECO:0000256" key="3">
    <source>
        <dbReference type="ARBA" id="ARBA00022617"/>
    </source>
</evidence>
<comment type="cofactor">
    <cofactor evidence="1 8">
        <name>heme</name>
        <dbReference type="ChEBI" id="CHEBI:30413"/>
    </cofactor>
</comment>
<dbReference type="PRINTS" id="PR00463">
    <property type="entry name" value="EP450I"/>
</dbReference>
<dbReference type="InterPro" id="IPR001128">
    <property type="entry name" value="Cyt_P450"/>
</dbReference>
<dbReference type="AlphaFoldDB" id="A0AAE0K1X2"/>
<gene>
    <name evidence="9" type="ORF">B0H63DRAFT_404467</name>
</gene>
<dbReference type="InterPro" id="IPR036396">
    <property type="entry name" value="Cyt_P450_sf"/>
</dbReference>
<sequence length="460" mass="52528">MKLGPQKFVLVGTLDATRDLLDKRNAIYSSRPHQPMAGECLSKGLRSLFMPYGDKWRTCNKLHVSVLNARISNTYKPIHDLESRQLMLELSGPDAGERFSFYFFRYSASLIYSLAYGIRLTTGTEPEAKAVDDFMTQFNQIFIQRWLVDIMPWLNILPKALAPWKRFGDRVHEEEGRFLRNVLNVGESKPGWNWAKSMLSAKETKNMSRTELSYIIGNLYEAGSESSAVVMSVFVMAAVLYPEMMQKAQEEVDRVVGPDRMPTFDDLANLPYIHAIVKELLRWRPVTPGGIPHAVTEDDEYMGYRIPKGTCVLPVYWAIAMDPELFENPEEFVPERWIKNPDVPLFSFGFGRRICTGRHLAMKSLLINTARMVWGYNFGHAYELKDGIKVKCEVDPNAYTNTFNSQPLPFKVSIVPRSAQVGEVMQREWASVEKDHLVHLEHLQVKLESMKETEGANGTA</sequence>
<proteinExistence type="inferred from homology"/>
<comment type="caution">
    <text evidence="9">The sequence shown here is derived from an EMBL/GenBank/DDBJ whole genome shotgun (WGS) entry which is preliminary data.</text>
</comment>
<evidence type="ECO:0000256" key="8">
    <source>
        <dbReference type="PIRSR" id="PIRSR602401-1"/>
    </source>
</evidence>
<protein>
    <submittedName>
        <fullName evidence="9">Cytochrome P450</fullName>
    </submittedName>
</protein>
<reference evidence="9" key="2">
    <citation type="submission" date="2023-06" db="EMBL/GenBank/DDBJ databases">
        <authorList>
            <consortium name="Lawrence Berkeley National Laboratory"/>
            <person name="Haridas S."/>
            <person name="Hensen N."/>
            <person name="Bonometti L."/>
            <person name="Westerberg I."/>
            <person name="Brannstrom I.O."/>
            <person name="Guillou S."/>
            <person name="Cros-Aarteil S."/>
            <person name="Calhoun S."/>
            <person name="Kuo A."/>
            <person name="Mondo S."/>
            <person name="Pangilinan J."/>
            <person name="Riley R."/>
            <person name="LaButti K."/>
            <person name="Andreopoulos B."/>
            <person name="Lipzen A."/>
            <person name="Chen C."/>
            <person name="Yanf M."/>
            <person name="Daum C."/>
            <person name="Ng V."/>
            <person name="Clum A."/>
            <person name="Steindorff A."/>
            <person name="Ohm R."/>
            <person name="Martin F."/>
            <person name="Silar P."/>
            <person name="Natvig D."/>
            <person name="Lalanne C."/>
            <person name="Gautier V."/>
            <person name="Ament-velasquez S.L."/>
            <person name="Kruys A."/>
            <person name="Hutchinson M.I."/>
            <person name="Powell A.J."/>
            <person name="Barry K."/>
            <person name="Miller A.N."/>
            <person name="Grigoriev I.V."/>
            <person name="Debuchy R."/>
            <person name="Gladieux P."/>
            <person name="Thoren M.H."/>
            <person name="Johannesson H."/>
        </authorList>
    </citation>
    <scope>NUCLEOTIDE SEQUENCE</scope>
    <source>
        <strain evidence="9">CBS 232.78</strain>
    </source>
</reference>
<dbReference type="Gene3D" id="1.10.630.10">
    <property type="entry name" value="Cytochrome P450"/>
    <property type="match status" value="1"/>
</dbReference>
<evidence type="ECO:0000313" key="9">
    <source>
        <dbReference type="EMBL" id="KAK3368604.1"/>
    </source>
</evidence>
<name>A0AAE0K1X2_9PEZI</name>
<accession>A0AAE0K1X2</accession>
<dbReference type="PANTHER" id="PTHR46300:SF1">
    <property type="entry name" value="P450, PUTATIVE (EUROFUNG)-RELATED"/>
    <property type="match status" value="1"/>
</dbReference>
<organism evidence="9 10">
    <name type="scientific">Podospora didyma</name>
    <dbReference type="NCBI Taxonomy" id="330526"/>
    <lineage>
        <taxon>Eukaryota</taxon>
        <taxon>Fungi</taxon>
        <taxon>Dikarya</taxon>
        <taxon>Ascomycota</taxon>
        <taxon>Pezizomycotina</taxon>
        <taxon>Sordariomycetes</taxon>
        <taxon>Sordariomycetidae</taxon>
        <taxon>Sordariales</taxon>
        <taxon>Podosporaceae</taxon>
        <taxon>Podospora</taxon>
    </lineage>
</organism>
<evidence type="ECO:0000256" key="6">
    <source>
        <dbReference type="ARBA" id="ARBA00023004"/>
    </source>
</evidence>
<keyword evidence="10" id="KW-1185">Reference proteome</keyword>
<comment type="similarity">
    <text evidence="2">Belongs to the cytochrome P450 family.</text>
</comment>
<dbReference type="Proteomes" id="UP001285441">
    <property type="component" value="Unassembled WGS sequence"/>
</dbReference>
<evidence type="ECO:0000256" key="4">
    <source>
        <dbReference type="ARBA" id="ARBA00022723"/>
    </source>
</evidence>